<evidence type="ECO:0000313" key="3">
    <source>
        <dbReference type="Proteomes" id="UP000694540"/>
    </source>
</evidence>
<reference evidence="2" key="2">
    <citation type="submission" date="2025-09" db="UniProtKB">
        <authorList>
            <consortium name="Ensembl"/>
        </authorList>
    </citation>
    <scope>IDENTIFICATION</scope>
</reference>
<accession>A0A8C3YDV7</accession>
<dbReference type="Pfam" id="PF15549">
    <property type="entry name" value="PGC7_Stella"/>
    <property type="match status" value="1"/>
</dbReference>
<dbReference type="Ensembl" id="ENSCWAT00000008106.1">
    <property type="protein sequence ID" value="ENSCWAP00000007441.1"/>
    <property type="gene ID" value="ENSCWAG00000005789.1"/>
</dbReference>
<feature type="compositionally biased region" description="Low complexity" evidence="1">
    <location>
        <begin position="169"/>
        <end position="188"/>
    </location>
</feature>
<feature type="region of interest" description="Disordered" evidence="1">
    <location>
        <begin position="133"/>
        <end position="202"/>
    </location>
</feature>
<proteinExistence type="predicted"/>
<dbReference type="PANTHER" id="PTHR31577:SF3">
    <property type="entry name" value="PROTEIN FAM156A_FAM156B"/>
    <property type="match status" value="1"/>
</dbReference>
<dbReference type="AlphaFoldDB" id="A0A8C3YDV7"/>
<feature type="compositionally biased region" description="Polar residues" evidence="1">
    <location>
        <begin position="25"/>
        <end position="57"/>
    </location>
</feature>
<evidence type="ECO:0000313" key="2">
    <source>
        <dbReference type="Ensembl" id="ENSCWAP00000007441.1"/>
    </source>
</evidence>
<dbReference type="InterPro" id="IPR029096">
    <property type="entry name" value="Dppa3"/>
</dbReference>
<sequence>MDPPWRVTPTLKSESSLVPPKETSQEVTSTSKPSFSEVQSCNLTKFNRSPNSSNLTPLPQEPLQEQYRDEMAEQEKQWEKPESPQRKKTLVENKRQKTLNYKSPFQAGREGRISSSYNKDWNKCKCHYCQIQKETSHRPSVSGRPAERNGATHPSSWETPVQGPRCLDAQPGYQPAQPPARRGAPPAGERGKLQPEMRQGSRRVFQRLLAQWLDEN</sequence>
<dbReference type="PANTHER" id="PTHR31577">
    <property type="entry name" value="DEVELOPMENTAL PLURIPOTENCY-ASSOCIATED PROTEIN 3-RELATED"/>
    <property type="match status" value="1"/>
</dbReference>
<feature type="region of interest" description="Disordered" evidence="1">
    <location>
        <begin position="1"/>
        <end position="112"/>
    </location>
</feature>
<protein>
    <recommendedName>
        <fullName evidence="4">Protein FAM156A/FAM156B</fullName>
    </recommendedName>
</protein>
<feature type="compositionally biased region" description="Basic and acidic residues" evidence="1">
    <location>
        <begin position="66"/>
        <end position="95"/>
    </location>
</feature>
<dbReference type="GeneTree" id="ENSGT00510000049526"/>
<reference evidence="2" key="1">
    <citation type="submission" date="2025-08" db="UniProtKB">
        <authorList>
            <consortium name="Ensembl"/>
        </authorList>
    </citation>
    <scope>IDENTIFICATION</scope>
</reference>
<evidence type="ECO:0008006" key="4">
    <source>
        <dbReference type="Google" id="ProtNLM"/>
    </source>
</evidence>
<name>A0A8C3YDV7_9CETA</name>
<dbReference type="Proteomes" id="UP000694540">
    <property type="component" value="Unplaced"/>
</dbReference>
<organism evidence="2 3">
    <name type="scientific">Catagonus wagneri</name>
    <name type="common">Chacoan peccary</name>
    <dbReference type="NCBI Taxonomy" id="51154"/>
    <lineage>
        <taxon>Eukaryota</taxon>
        <taxon>Metazoa</taxon>
        <taxon>Chordata</taxon>
        <taxon>Craniata</taxon>
        <taxon>Vertebrata</taxon>
        <taxon>Euteleostomi</taxon>
        <taxon>Mammalia</taxon>
        <taxon>Eutheria</taxon>
        <taxon>Laurasiatheria</taxon>
        <taxon>Artiodactyla</taxon>
        <taxon>Suina</taxon>
        <taxon>Tayassuidae</taxon>
        <taxon>Catagonus</taxon>
    </lineage>
</organism>
<evidence type="ECO:0000256" key="1">
    <source>
        <dbReference type="SAM" id="MobiDB-lite"/>
    </source>
</evidence>
<keyword evidence="3" id="KW-1185">Reference proteome</keyword>